<name>A0A0F3GIT5_9BACT</name>
<organism evidence="2 3">
    <name type="scientific">Candidatus Magnetobacterium bavaricum</name>
    <dbReference type="NCBI Taxonomy" id="29290"/>
    <lineage>
        <taxon>Bacteria</taxon>
        <taxon>Pseudomonadati</taxon>
        <taxon>Nitrospirota</taxon>
        <taxon>Thermodesulfovibrionia</taxon>
        <taxon>Thermodesulfovibrionales</taxon>
        <taxon>Candidatus Magnetobacteriaceae</taxon>
        <taxon>Candidatus Magnetobacterium</taxon>
    </lineage>
</organism>
<proteinExistence type="predicted"/>
<accession>A0A0F3GIT5</accession>
<protein>
    <submittedName>
        <fullName evidence="2">Uncharacterized protein</fullName>
    </submittedName>
</protein>
<keyword evidence="3" id="KW-1185">Reference proteome</keyword>
<comment type="caution">
    <text evidence="2">The sequence shown here is derived from an EMBL/GenBank/DDBJ whole genome shotgun (WGS) entry which is preliminary data.</text>
</comment>
<evidence type="ECO:0000256" key="1">
    <source>
        <dbReference type="SAM" id="MobiDB-lite"/>
    </source>
</evidence>
<sequence length="230" mass="25900">MDTDKEADQVAEMKWFRMWDEAYTDPKMGLIASKAKTSLANVLAVWQGLLTQASLNRDSNIHPTGEKRGSIAGFDPEVCDAHLRIESGVSQRIIDEIEAKGMIKDGYIANWGNRQPLREDSSAERVREHRARKQEDVTQCNAPVTQCNAPVTQCNARPDNVTQCNHRGDKIRLDNTEKKKSKPKEKAQPSCVSEQALRLADVLFSEILRNNAKSRLHGHSPLQREKAVTR</sequence>
<gene>
    <name evidence="2" type="ORF">MBAV_005949</name>
</gene>
<dbReference type="AlphaFoldDB" id="A0A0F3GIT5"/>
<dbReference type="Proteomes" id="UP000033423">
    <property type="component" value="Unassembled WGS sequence"/>
</dbReference>
<feature type="compositionally biased region" description="Basic and acidic residues" evidence="1">
    <location>
        <begin position="166"/>
        <end position="178"/>
    </location>
</feature>
<feature type="non-terminal residue" evidence="2">
    <location>
        <position position="230"/>
    </location>
</feature>
<evidence type="ECO:0000313" key="3">
    <source>
        <dbReference type="Proteomes" id="UP000033423"/>
    </source>
</evidence>
<reference evidence="2 3" key="1">
    <citation type="submission" date="2015-02" db="EMBL/GenBank/DDBJ databases">
        <title>Single-cell genomics of uncultivated deep-branching MTB reveals a conserved set of magnetosome genes.</title>
        <authorList>
            <person name="Kolinko S."/>
            <person name="Richter M."/>
            <person name="Glockner F.O."/>
            <person name="Brachmann A."/>
            <person name="Schuler D."/>
        </authorList>
    </citation>
    <scope>NUCLEOTIDE SEQUENCE [LARGE SCALE GENOMIC DNA]</scope>
    <source>
        <strain evidence="2">TM-1</strain>
    </source>
</reference>
<evidence type="ECO:0000313" key="2">
    <source>
        <dbReference type="EMBL" id="KJU81864.1"/>
    </source>
</evidence>
<dbReference type="EMBL" id="LACI01002527">
    <property type="protein sequence ID" value="KJU81864.1"/>
    <property type="molecule type" value="Genomic_DNA"/>
</dbReference>
<feature type="region of interest" description="Disordered" evidence="1">
    <location>
        <begin position="165"/>
        <end position="192"/>
    </location>
</feature>